<reference evidence="2" key="1">
    <citation type="submission" date="2020-11" db="EMBL/GenBank/DDBJ databases">
        <authorList>
            <person name="Tran Van P."/>
        </authorList>
    </citation>
    <scope>NUCLEOTIDE SEQUENCE</scope>
</reference>
<feature type="region of interest" description="Disordered" evidence="1">
    <location>
        <begin position="1"/>
        <end position="48"/>
    </location>
</feature>
<gene>
    <name evidence="2" type="ORF">TTEB3V08_LOCUS9521</name>
</gene>
<organism evidence="2">
    <name type="scientific">Timema tahoe</name>
    <dbReference type="NCBI Taxonomy" id="61484"/>
    <lineage>
        <taxon>Eukaryota</taxon>
        <taxon>Metazoa</taxon>
        <taxon>Ecdysozoa</taxon>
        <taxon>Arthropoda</taxon>
        <taxon>Hexapoda</taxon>
        <taxon>Insecta</taxon>
        <taxon>Pterygota</taxon>
        <taxon>Neoptera</taxon>
        <taxon>Polyneoptera</taxon>
        <taxon>Phasmatodea</taxon>
        <taxon>Timematodea</taxon>
        <taxon>Timematoidea</taxon>
        <taxon>Timematidae</taxon>
        <taxon>Timema</taxon>
    </lineage>
</organism>
<evidence type="ECO:0000256" key="1">
    <source>
        <dbReference type="SAM" id="MobiDB-lite"/>
    </source>
</evidence>
<name>A0A7R9INB1_9NEOP</name>
<accession>A0A7R9INB1</accession>
<proteinExistence type="predicted"/>
<dbReference type="EMBL" id="OE005005">
    <property type="protein sequence ID" value="CAD7461614.1"/>
    <property type="molecule type" value="Genomic_DNA"/>
</dbReference>
<protein>
    <submittedName>
        <fullName evidence="2">Uncharacterized protein</fullName>
    </submittedName>
</protein>
<feature type="compositionally biased region" description="Acidic residues" evidence="1">
    <location>
        <begin position="21"/>
        <end position="40"/>
    </location>
</feature>
<dbReference type="AlphaFoldDB" id="A0A7R9INB1"/>
<sequence length="150" mass="17427">MKTRRQVRQDKQTEDRQGNEISDDSDTTEGDDSTSETESEDILRNWNQDLNETKHRSYRLAEWNGTRNTRSSGAQLIDEEETRKNIKMLCGHRVVADCRFEFCVKGDSDSGLSGTWQEDDVEMTPYRRVLLFQADKLDSVIDRIKTFVAQ</sequence>
<feature type="compositionally biased region" description="Basic and acidic residues" evidence="1">
    <location>
        <begin position="7"/>
        <end position="18"/>
    </location>
</feature>
<evidence type="ECO:0000313" key="2">
    <source>
        <dbReference type="EMBL" id="CAD7461614.1"/>
    </source>
</evidence>